<evidence type="ECO:0000313" key="2">
    <source>
        <dbReference type="Proteomes" id="UP001064489"/>
    </source>
</evidence>
<dbReference type="Proteomes" id="UP001064489">
    <property type="component" value="Chromosome 7"/>
</dbReference>
<keyword evidence="2" id="KW-1185">Reference proteome</keyword>
<dbReference type="AlphaFoldDB" id="A0AAD5IMJ6"/>
<evidence type="ECO:0000313" key="1">
    <source>
        <dbReference type="EMBL" id="KAI9170004.1"/>
    </source>
</evidence>
<proteinExistence type="predicted"/>
<protein>
    <submittedName>
        <fullName evidence="1">Uncharacterized protein</fullName>
    </submittedName>
</protein>
<accession>A0AAD5IMJ6</accession>
<dbReference type="EMBL" id="JAJSOW010000104">
    <property type="protein sequence ID" value="KAI9170004.1"/>
    <property type="molecule type" value="Genomic_DNA"/>
</dbReference>
<reference evidence="1" key="2">
    <citation type="submission" date="2023-02" db="EMBL/GenBank/DDBJ databases">
        <authorList>
            <person name="Swenson N.G."/>
            <person name="Wegrzyn J.L."/>
            <person name="Mcevoy S.L."/>
        </authorList>
    </citation>
    <scope>NUCLEOTIDE SEQUENCE</scope>
    <source>
        <strain evidence="1">91603</strain>
        <tissue evidence="1">Leaf</tissue>
    </source>
</reference>
<name>A0AAD5IMJ6_ACENE</name>
<organism evidence="1 2">
    <name type="scientific">Acer negundo</name>
    <name type="common">Box elder</name>
    <dbReference type="NCBI Taxonomy" id="4023"/>
    <lineage>
        <taxon>Eukaryota</taxon>
        <taxon>Viridiplantae</taxon>
        <taxon>Streptophyta</taxon>
        <taxon>Embryophyta</taxon>
        <taxon>Tracheophyta</taxon>
        <taxon>Spermatophyta</taxon>
        <taxon>Magnoliopsida</taxon>
        <taxon>eudicotyledons</taxon>
        <taxon>Gunneridae</taxon>
        <taxon>Pentapetalae</taxon>
        <taxon>rosids</taxon>
        <taxon>malvids</taxon>
        <taxon>Sapindales</taxon>
        <taxon>Sapindaceae</taxon>
        <taxon>Hippocastanoideae</taxon>
        <taxon>Acereae</taxon>
        <taxon>Acer</taxon>
    </lineage>
</organism>
<gene>
    <name evidence="1" type="ORF">LWI28_020960</name>
</gene>
<comment type="caution">
    <text evidence="1">The sequence shown here is derived from an EMBL/GenBank/DDBJ whole genome shotgun (WGS) entry which is preliminary data.</text>
</comment>
<reference evidence="1" key="1">
    <citation type="journal article" date="2022" name="Plant J.">
        <title>Strategies of tolerance reflected in two North American maple genomes.</title>
        <authorList>
            <person name="McEvoy S.L."/>
            <person name="Sezen U.U."/>
            <person name="Trouern-Trend A."/>
            <person name="McMahon S.M."/>
            <person name="Schaberg P.G."/>
            <person name="Yang J."/>
            <person name="Wegrzyn J.L."/>
            <person name="Swenson N.G."/>
        </authorList>
    </citation>
    <scope>NUCLEOTIDE SEQUENCE</scope>
    <source>
        <strain evidence="1">91603</strain>
    </source>
</reference>
<sequence length="149" mass="16198">MVSPSMLGLIENLMVFKATLCSSSHASVPICGEGSVSGNGGLRLGNVFPILCDIPISIEDSIQDHVLNSNHVSMGGKSYADLFHLSFSLLDHRMVCEKADDDDLTMIINFVLCFDDDDIEVLYAELLLLLSVQADMNDLLIYIDDIDGG</sequence>